<dbReference type="AlphaFoldDB" id="A0AAV7QFJ3"/>
<organism evidence="2 3">
    <name type="scientific">Pleurodeles waltl</name>
    <name type="common">Iberian ribbed newt</name>
    <dbReference type="NCBI Taxonomy" id="8319"/>
    <lineage>
        <taxon>Eukaryota</taxon>
        <taxon>Metazoa</taxon>
        <taxon>Chordata</taxon>
        <taxon>Craniata</taxon>
        <taxon>Vertebrata</taxon>
        <taxon>Euteleostomi</taxon>
        <taxon>Amphibia</taxon>
        <taxon>Batrachia</taxon>
        <taxon>Caudata</taxon>
        <taxon>Salamandroidea</taxon>
        <taxon>Salamandridae</taxon>
        <taxon>Pleurodelinae</taxon>
        <taxon>Pleurodeles</taxon>
    </lineage>
</organism>
<feature type="region of interest" description="Disordered" evidence="1">
    <location>
        <begin position="1"/>
        <end position="163"/>
    </location>
</feature>
<evidence type="ECO:0000256" key="1">
    <source>
        <dbReference type="SAM" id="MobiDB-lite"/>
    </source>
</evidence>
<evidence type="ECO:0000313" key="3">
    <source>
        <dbReference type="Proteomes" id="UP001066276"/>
    </source>
</evidence>
<sequence length="163" mass="17660">MAAPPPPPLALSPAQGRRTERIHRHTERRTGAGRNGELCSRAPGSSRLASAIHRSQAHRDPDGLSWNARHKHEIAQKPQIIREEQAARDPSGQRPQGDLVRCFRAAASGAHGPVWSPGHPERSHRHLSPSRGSGAGSGPQKGRHRTGQPDKPAEQEDNVMVEG</sequence>
<feature type="compositionally biased region" description="Pro residues" evidence="1">
    <location>
        <begin position="1"/>
        <end position="10"/>
    </location>
</feature>
<accession>A0AAV7QFJ3</accession>
<proteinExistence type="predicted"/>
<gene>
    <name evidence="2" type="ORF">NDU88_004483</name>
</gene>
<evidence type="ECO:0000313" key="2">
    <source>
        <dbReference type="EMBL" id="KAJ1138092.1"/>
    </source>
</evidence>
<comment type="caution">
    <text evidence="2">The sequence shown here is derived from an EMBL/GenBank/DDBJ whole genome shotgun (WGS) entry which is preliminary data.</text>
</comment>
<name>A0AAV7QFJ3_PLEWA</name>
<reference evidence="2" key="1">
    <citation type="journal article" date="2022" name="bioRxiv">
        <title>Sequencing and chromosome-scale assembly of the giantPleurodeles waltlgenome.</title>
        <authorList>
            <person name="Brown T."/>
            <person name="Elewa A."/>
            <person name="Iarovenko S."/>
            <person name="Subramanian E."/>
            <person name="Araus A.J."/>
            <person name="Petzold A."/>
            <person name="Susuki M."/>
            <person name="Suzuki K.-i.T."/>
            <person name="Hayashi T."/>
            <person name="Toyoda A."/>
            <person name="Oliveira C."/>
            <person name="Osipova E."/>
            <person name="Leigh N.D."/>
            <person name="Simon A."/>
            <person name="Yun M.H."/>
        </authorList>
    </citation>
    <scope>NUCLEOTIDE SEQUENCE</scope>
    <source>
        <strain evidence="2">20211129_DDA</strain>
        <tissue evidence="2">Liver</tissue>
    </source>
</reference>
<keyword evidence="3" id="KW-1185">Reference proteome</keyword>
<dbReference type="Proteomes" id="UP001066276">
    <property type="component" value="Chromosome 6"/>
</dbReference>
<protein>
    <submittedName>
        <fullName evidence="2">Uncharacterized protein</fullName>
    </submittedName>
</protein>
<dbReference type="EMBL" id="JANPWB010000010">
    <property type="protein sequence ID" value="KAJ1138092.1"/>
    <property type="molecule type" value="Genomic_DNA"/>
</dbReference>